<dbReference type="GO" id="GO:0006508">
    <property type="term" value="P:proteolysis"/>
    <property type="evidence" value="ECO:0007669"/>
    <property type="project" value="UniProtKB-KW"/>
</dbReference>
<accession>A0A7W6H5X3</accession>
<keyword evidence="3" id="KW-1185">Reference proteome</keyword>
<dbReference type="RefSeq" id="WP_183200711.1">
    <property type="nucleotide sequence ID" value="NZ_JACIEK010000008.1"/>
</dbReference>
<feature type="chain" id="PRO_5030735173" evidence="1">
    <location>
        <begin position="22"/>
        <end position="200"/>
    </location>
</feature>
<evidence type="ECO:0000313" key="3">
    <source>
        <dbReference type="Proteomes" id="UP000542776"/>
    </source>
</evidence>
<name>A0A7W6H5X3_9HYPH</name>
<keyword evidence="1" id="KW-0732">Signal</keyword>
<dbReference type="Proteomes" id="UP000542776">
    <property type="component" value="Unassembled WGS sequence"/>
</dbReference>
<keyword evidence="2" id="KW-0645">Protease</keyword>
<dbReference type="AlphaFoldDB" id="A0A7W6H5X3"/>
<sequence length="200" mass="22050">MNLVHALSAALLLLPTVPAVAGSISERTTYFMVQGTTLDELNNSFGRGGPLLGGGERHGGKTAVTFTPAFDYAERQGGCSVKSASVRLNVVTTLPKWSPPAGATREMTILWRTMRDEIATHESRHAAIAKTWQARMENEIRSLPPRATCADMKRVADMAFRGDLAEHDRAQRNFDRVESSVADTRVKRRIDKNLGQFVLR</sequence>
<gene>
    <name evidence="2" type="ORF">GGR04_003014</name>
</gene>
<dbReference type="Pfam" id="PF06037">
    <property type="entry name" value="DUF922"/>
    <property type="match status" value="1"/>
</dbReference>
<dbReference type="GO" id="GO:0008233">
    <property type="term" value="F:peptidase activity"/>
    <property type="evidence" value="ECO:0007669"/>
    <property type="project" value="UniProtKB-KW"/>
</dbReference>
<evidence type="ECO:0000256" key="1">
    <source>
        <dbReference type="SAM" id="SignalP"/>
    </source>
</evidence>
<dbReference type="EMBL" id="JACIEK010000008">
    <property type="protein sequence ID" value="MBB3999155.1"/>
    <property type="molecule type" value="Genomic_DNA"/>
</dbReference>
<comment type="caution">
    <text evidence="2">The sequence shown here is derived from an EMBL/GenBank/DDBJ whole genome shotgun (WGS) entry which is preliminary data.</text>
</comment>
<reference evidence="2 3" key="1">
    <citation type="submission" date="2020-08" db="EMBL/GenBank/DDBJ databases">
        <title>Genomic Encyclopedia of Type Strains, Phase IV (KMG-IV): sequencing the most valuable type-strain genomes for metagenomic binning, comparative biology and taxonomic classification.</title>
        <authorList>
            <person name="Goeker M."/>
        </authorList>
    </citation>
    <scope>NUCLEOTIDE SEQUENCE [LARGE SCALE GENOMIC DNA]</scope>
    <source>
        <strain evidence="2 3">DSM 102238</strain>
    </source>
</reference>
<dbReference type="InterPro" id="IPR010321">
    <property type="entry name" value="DUF922"/>
</dbReference>
<organism evidence="2 3">
    <name type="scientific">Aureimonas pseudogalii</name>
    <dbReference type="NCBI Taxonomy" id="1744844"/>
    <lineage>
        <taxon>Bacteria</taxon>
        <taxon>Pseudomonadati</taxon>
        <taxon>Pseudomonadota</taxon>
        <taxon>Alphaproteobacteria</taxon>
        <taxon>Hyphomicrobiales</taxon>
        <taxon>Aurantimonadaceae</taxon>
        <taxon>Aureimonas</taxon>
    </lineage>
</organism>
<protein>
    <submittedName>
        <fullName evidence="2">Putative secreted Zn-dependent protease</fullName>
    </submittedName>
</protein>
<feature type="signal peptide" evidence="1">
    <location>
        <begin position="1"/>
        <end position="21"/>
    </location>
</feature>
<proteinExistence type="predicted"/>
<keyword evidence="2" id="KW-0378">Hydrolase</keyword>
<evidence type="ECO:0000313" key="2">
    <source>
        <dbReference type="EMBL" id="MBB3999155.1"/>
    </source>
</evidence>